<name>A0A7S2KUW8_9STRA</name>
<evidence type="ECO:0000313" key="1">
    <source>
        <dbReference type="EMBL" id="CAD9587525.1"/>
    </source>
</evidence>
<protein>
    <submittedName>
        <fullName evidence="1">Uncharacterized protein</fullName>
    </submittedName>
</protein>
<dbReference type="AlphaFoldDB" id="A0A7S2KUW8"/>
<organism evidence="1">
    <name type="scientific">Leptocylindrus danicus</name>
    <dbReference type="NCBI Taxonomy" id="163516"/>
    <lineage>
        <taxon>Eukaryota</taxon>
        <taxon>Sar</taxon>
        <taxon>Stramenopiles</taxon>
        <taxon>Ochrophyta</taxon>
        <taxon>Bacillariophyta</taxon>
        <taxon>Coscinodiscophyceae</taxon>
        <taxon>Chaetocerotophycidae</taxon>
        <taxon>Leptocylindrales</taxon>
        <taxon>Leptocylindraceae</taxon>
        <taxon>Leptocylindrus</taxon>
    </lineage>
</organism>
<proteinExistence type="predicted"/>
<dbReference type="EMBL" id="HBGY01019354">
    <property type="protein sequence ID" value="CAD9587525.1"/>
    <property type="molecule type" value="Transcribed_RNA"/>
</dbReference>
<gene>
    <name evidence="1" type="ORF">LDAN0321_LOCUS12282</name>
</gene>
<accession>A0A7S2KUW8</accession>
<sequence length="115" mass="13398">MFAMKTRPCAFAVSVCFNSVFQQQQQQKRLTNIVSERDTRWIKSIFWNFESRRCSLQESYAHVLSYCIASIRSIFSFETFTLVIDHIHELHIQLFTTPHASENYVLVGTVSISIS</sequence>
<reference evidence="1" key="1">
    <citation type="submission" date="2021-01" db="EMBL/GenBank/DDBJ databases">
        <authorList>
            <person name="Corre E."/>
            <person name="Pelletier E."/>
            <person name="Niang G."/>
            <person name="Scheremetjew M."/>
            <person name="Finn R."/>
            <person name="Kale V."/>
            <person name="Holt S."/>
            <person name="Cochrane G."/>
            <person name="Meng A."/>
            <person name="Brown T."/>
            <person name="Cohen L."/>
        </authorList>
    </citation>
    <scope>NUCLEOTIDE SEQUENCE</scope>
    <source>
        <strain evidence="1">B650</strain>
    </source>
</reference>